<dbReference type="AlphaFoldDB" id="D8JQ68"/>
<dbReference type="KEGG" id="hdn:Hden_1581"/>
<accession>D8JQ68</accession>
<reference evidence="2" key="1">
    <citation type="submission" date="2010-06" db="EMBL/GenBank/DDBJ databases">
        <title>Complete sequence of Hyphomicrobium denitrificans ATCC 51888.</title>
        <authorList>
            <consortium name="US DOE Joint Genome Institute"/>
            <person name="Lucas S."/>
            <person name="Copeland A."/>
            <person name="Lapidus A."/>
            <person name="Cheng J.-F."/>
            <person name="Bruce D."/>
            <person name="Goodwin L."/>
            <person name="Pitluck S."/>
            <person name="Held B."/>
            <person name="Detter J.C."/>
            <person name="Han C."/>
            <person name="Tapia R."/>
            <person name="Land M."/>
            <person name="Hauser L."/>
            <person name="Kyrpides N."/>
            <person name="Ivanova N."/>
            <person name="Brown P.J.B."/>
            <person name="Brun Y.V."/>
            <person name="Woyke T."/>
        </authorList>
    </citation>
    <scope>NUCLEOTIDE SEQUENCE</scope>
    <source>
        <strain evidence="2">ATCC 51888</strain>
    </source>
</reference>
<gene>
    <name evidence="2" type="ordered locus">Hden_0162</name>
    <name evidence="3" type="ordered locus">Hden_1581</name>
</gene>
<feature type="region of interest" description="Disordered" evidence="1">
    <location>
        <begin position="42"/>
        <end position="71"/>
    </location>
</feature>
<evidence type="ECO:0000313" key="3">
    <source>
        <dbReference type="EMBL" id="ADJ23389.1"/>
    </source>
</evidence>
<dbReference type="RefSeq" id="WP_013214208.1">
    <property type="nucleotide sequence ID" value="NC_014313.1"/>
</dbReference>
<evidence type="ECO:0000313" key="4">
    <source>
        <dbReference type="Proteomes" id="UP000002033"/>
    </source>
</evidence>
<dbReference type="EMBL" id="CP002083">
    <property type="protein sequence ID" value="ADJ21989.1"/>
    <property type="molecule type" value="Genomic_DNA"/>
</dbReference>
<sequence length="71" mass="7929">MKFKFIGSEPSEFMGFQWYPGTEHDVTDDHAVRKLSNSVLFEKDGTEANKEPKKRGAKPAQPVSDNGDDAN</sequence>
<evidence type="ECO:0000256" key="1">
    <source>
        <dbReference type="SAM" id="MobiDB-lite"/>
    </source>
</evidence>
<name>D8JQ68_HYPDA</name>
<dbReference type="Proteomes" id="UP000002033">
    <property type="component" value="Chromosome"/>
</dbReference>
<proteinExistence type="predicted"/>
<feature type="compositionally biased region" description="Basic and acidic residues" evidence="1">
    <location>
        <begin position="42"/>
        <end position="51"/>
    </location>
</feature>
<protein>
    <submittedName>
        <fullName evidence="2">Uncharacterized protein</fullName>
    </submittedName>
</protein>
<dbReference type="HOGENOM" id="CLU_2843951_0_0_5"/>
<evidence type="ECO:0000313" key="2">
    <source>
        <dbReference type="EMBL" id="ADJ21989.1"/>
    </source>
</evidence>
<organism evidence="2 4">
    <name type="scientific">Hyphomicrobium denitrificans (strain ATCC 51888 / DSM 1869 / NCIMB 11706 / TK 0415)</name>
    <dbReference type="NCBI Taxonomy" id="582899"/>
    <lineage>
        <taxon>Bacteria</taxon>
        <taxon>Pseudomonadati</taxon>
        <taxon>Pseudomonadota</taxon>
        <taxon>Alphaproteobacteria</taxon>
        <taxon>Hyphomicrobiales</taxon>
        <taxon>Hyphomicrobiaceae</taxon>
        <taxon>Hyphomicrobium</taxon>
    </lineage>
</organism>
<dbReference type="KEGG" id="hdn:Hden_0162"/>
<keyword evidence="4" id="KW-1185">Reference proteome</keyword>
<dbReference type="EMBL" id="CP002083">
    <property type="protein sequence ID" value="ADJ23389.1"/>
    <property type="molecule type" value="Genomic_DNA"/>
</dbReference>
<reference evidence="4" key="2">
    <citation type="journal article" date="2011" name="J. Bacteriol.">
        <title>Genome sequences of eight morphologically diverse alphaproteobacteria.</title>
        <authorList>
            <consortium name="US DOE Joint Genome Institute"/>
            <person name="Brown P.J."/>
            <person name="Kysela D.T."/>
            <person name="Buechlein A."/>
            <person name="Hemmerich C."/>
            <person name="Brun Y.V."/>
        </authorList>
    </citation>
    <scope>NUCLEOTIDE SEQUENCE [LARGE SCALE GENOMIC DNA]</scope>
    <source>
        <strain evidence="4">ATCC 51888 / DSM 1869 / NCIB 11706 / TK 0415</strain>
    </source>
</reference>
<dbReference type="STRING" id="582899.Hden_0162"/>